<evidence type="ECO:0000313" key="2">
    <source>
        <dbReference type="EMBL" id="SQI34081.1"/>
    </source>
</evidence>
<dbReference type="EMBL" id="LS483468">
    <property type="protein sequence ID" value="SQI34081.1"/>
    <property type="molecule type" value="Genomic_DNA"/>
</dbReference>
<dbReference type="KEGG" id="rcr:NCTC10994_02709"/>
<dbReference type="AlphaFoldDB" id="A0A2X4U4Z4"/>
<dbReference type="RefSeq" id="WP_143152195.1">
    <property type="nucleotide sequence ID" value="NZ_JAFBBL010000001.1"/>
</dbReference>
<proteinExistence type="predicted"/>
<evidence type="ECO:0000256" key="1">
    <source>
        <dbReference type="SAM" id="MobiDB-lite"/>
    </source>
</evidence>
<feature type="region of interest" description="Disordered" evidence="1">
    <location>
        <begin position="92"/>
        <end position="118"/>
    </location>
</feature>
<sequence length="118" mass="11886">MATGETDPLPPLGELLGIDVLAGLPELPEQSWDQMLDVATDPATAAVGGVLIPVDEPDDLDLDLHVFTADDLGAAPGTEGGATDADVDIAPSDFAELDEPELPDPAAGTDSGDAGPDL</sequence>
<dbReference type="Proteomes" id="UP000249091">
    <property type="component" value="Chromosome 1"/>
</dbReference>
<keyword evidence="3" id="KW-1185">Reference proteome</keyword>
<evidence type="ECO:0000313" key="3">
    <source>
        <dbReference type="Proteomes" id="UP000249091"/>
    </source>
</evidence>
<reference evidence="2 3" key="1">
    <citation type="submission" date="2018-06" db="EMBL/GenBank/DDBJ databases">
        <authorList>
            <consortium name="Pathogen Informatics"/>
            <person name="Doyle S."/>
        </authorList>
    </citation>
    <scope>NUCLEOTIDE SEQUENCE [LARGE SCALE GENOMIC DNA]</scope>
    <source>
        <strain evidence="2 3">NCTC10994</strain>
    </source>
</reference>
<accession>A0A2X4U4Z4</accession>
<gene>
    <name evidence="2" type="ORF">NCTC10994_02709</name>
</gene>
<organism evidence="2 3">
    <name type="scientific">Rhodococcus coprophilus</name>
    <dbReference type="NCBI Taxonomy" id="38310"/>
    <lineage>
        <taxon>Bacteria</taxon>
        <taxon>Bacillati</taxon>
        <taxon>Actinomycetota</taxon>
        <taxon>Actinomycetes</taxon>
        <taxon>Mycobacteriales</taxon>
        <taxon>Nocardiaceae</taxon>
        <taxon>Rhodococcus</taxon>
    </lineage>
</organism>
<protein>
    <submittedName>
        <fullName evidence="2">Uncharacterized protein</fullName>
    </submittedName>
</protein>
<name>A0A2X4U4Z4_9NOCA</name>